<keyword evidence="2" id="KW-1185">Reference proteome</keyword>
<dbReference type="AlphaFoldDB" id="A0AAV7J096"/>
<sequence length="71" mass="7847">MAASSFNPSTLPSCRNQIETGRTGLMSVRIGNVHFWRHLSKLVLETLDFVAQQLCESLVAGCSLLRVLTNQ</sequence>
<organism evidence="1 2">
    <name type="scientific">Cotesia glomerata</name>
    <name type="common">Lepidopteran parasitic wasp</name>
    <name type="synonym">Apanteles glomeratus</name>
    <dbReference type="NCBI Taxonomy" id="32391"/>
    <lineage>
        <taxon>Eukaryota</taxon>
        <taxon>Metazoa</taxon>
        <taxon>Ecdysozoa</taxon>
        <taxon>Arthropoda</taxon>
        <taxon>Hexapoda</taxon>
        <taxon>Insecta</taxon>
        <taxon>Pterygota</taxon>
        <taxon>Neoptera</taxon>
        <taxon>Endopterygota</taxon>
        <taxon>Hymenoptera</taxon>
        <taxon>Apocrita</taxon>
        <taxon>Ichneumonoidea</taxon>
        <taxon>Braconidae</taxon>
        <taxon>Microgastrinae</taxon>
        <taxon>Cotesia</taxon>
    </lineage>
</organism>
<reference evidence="1 2" key="1">
    <citation type="journal article" date="2021" name="J. Hered.">
        <title>A chromosome-level genome assembly of the parasitoid wasp, Cotesia glomerata (Hymenoptera: Braconidae).</title>
        <authorList>
            <person name="Pinto B.J."/>
            <person name="Weis J.J."/>
            <person name="Gamble T."/>
            <person name="Ode P.J."/>
            <person name="Paul R."/>
            <person name="Zaspel J.M."/>
        </authorList>
    </citation>
    <scope>NUCLEOTIDE SEQUENCE [LARGE SCALE GENOMIC DNA]</scope>
    <source>
        <strain evidence="1">CgM1</strain>
    </source>
</reference>
<proteinExistence type="predicted"/>
<gene>
    <name evidence="1" type="ORF">KQX54_009633</name>
</gene>
<name>A0AAV7J096_COTGL</name>
<dbReference type="EMBL" id="JAHXZJ010000002">
    <property type="protein sequence ID" value="KAH0564128.1"/>
    <property type="molecule type" value="Genomic_DNA"/>
</dbReference>
<comment type="caution">
    <text evidence="1">The sequence shown here is derived from an EMBL/GenBank/DDBJ whole genome shotgun (WGS) entry which is preliminary data.</text>
</comment>
<protein>
    <submittedName>
        <fullName evidence="1">Uncharacterized protein</fullName>
    </submittedName>
</protein>
<evidence type="ECO:0000313" key="1">
    <source>
        <dbReference type="EMBL" id="KAH0564128.1"/>
    </source>
</evidence>
<accession>A0AAV7J096</accession>
<dbReference type="Proteomes" id="UP000826195">
    <property type="component" value="Unassembled WGS sequence"/>
</dbReference>
<evidence type="ECO:0000313" key="2">
    <source>
        <dbReference type="Proteomes" id="UP000826195"/>
    </source>
</evidence>